<dbReference type="GO" id="GO:0016874">
    <property type="term" value="F:ligase activity"/>
    <property type="evidence" value="ECO:0007669"/>
    <property type="project" value="UniProtKB-KW"/>
</dbReference>
<dbReference type="InterPro" id="IPR004181">
    <property type="entry name" value="Znf_MIZ"/>
</dbReference>
<keyword evidence="3" id="KW-0862">Zinc</keyword>
<dbReference type="GO" id="GO:0000785">
    <property type="term" value="C:chromatin"/>
    <property type="evidence" value="ECO:0007669"/>
    <property type="project" value="TreeGrafter"/>
</dbReference>
<evidence type="ECO:0000259" key="5">
    <source>
        <dbReference type="PROSITE" id="PS51044"/>
    </source>
</evidence>
<evidence type="ECO:0000256" key="2">
    <source>
        <dbReference type="ARBA" id="ARBA00022771"/>
    </source>
</evidence>
<keyword evidence="6" id="KW-0436">Ligase</keyword>
<dbReference type="CDD" id="cd16650">
    <property type="entry name" value="SP-RING_PIAS-like"/>
    <property type="match status" value="1"/>
</dbReference>
<dbReference type="PROSITE" id="PS51044">
    <property type="entry name" value="ZF_SP_RING"/>
    <property type="match status" value="1"/>
</dbReference>
<name>A0A0C2N8X2_THEKT</name>
<dbReference type="Gene3D" id="3.30.40.10">
    <property type="entry name" value="Zinc/RING finger domain, C3HC4 (zinc finger)"/>
    <property type="match status" value="1"/>
</dbReference>
<evidence type="ECO:0000256" key="3">
    <source>
        <dbReference type="ARBA" id="ARBA00022833"/>
    </source>
</evidence>
<keyword evidence="7" id="KW-1185">Reference proteome</keyword>
<feature type="domain" description="SP-RING-type" evidence="5">
    <location>
        <begin position="164"/>
        <end position="244"/>
    </location>
</feature>
<organism evidence="6 7">
    <name type="scientific">Thelohanellus kitauei</name>
    <name type="common">Myxosporean</name>
    <dbReference type="NCBI Taxonomy" id="669202"/>
    <lineage>
        <taxon>Eukaryota</taxon>
        <taxon>Metazoa</taxon>
        <taxon>Cnidaria</taxon>
        <taxon>Myxozoa</taxon>
        <taxon>Myxosporea</taxon>
        <taxon>Bivalvulida</taxon>
        <taxon>Platysporina</taxon>
        <taxon>Myxobolidae</taxon>
        <taxon>Thelohanellus</taxon>
    </lineage>
</organism>
<dbReference type="SUPFAM" id="SSF57850">
    <property type="entry name" value="RING/U-box"/>
    <property type="match status" value="1"/>
</dbReference>
<keyword evidence="1" id="KW-0479">Metal-binding</keyword>
<dbReference type="GO" id="GO:0008270">
    <property type="term" value="F:zinc ion binding"/>
    <property type="evidence" value="ECO:0007669"/>
    <property type="project" value="UniProtKB-KW"/>
</dbReference>
<dbReference type="Pfam" id="PF02891">
    <property type="entry name" value="zf-MIZ"/>
    <property type="match status" value="1"/>
</dbReference>
<dbReference type="GO" id="GO:0016925">
    <property type="term" value="P:protein sumoylation"/>
    <property type="evidence" value="ECO:0007669"/>
    <property type="project" value="TreeGrafter"/>
</dbReference>
<evidence type="ECO:0000313" key="7">
    <source>
        <dbReference type="Proteomes" id="UP000031668"/>
    </source>
</evidence>
<dbReference type="AlphaFoldDB" id="A0A0C2N8X2"/>
<dbReference type="OrthoDB" id="10263264at2759"/>
<comment type="caution">
    <text evidence="6">The sequence shown here is derived from an EMBL/GenBank/DDBJ whole genome shotgun (WGS) entry which is preliminary data.</text>
</comment>
<reference evidence="6 7" key="1">
    <citation type="journal article" date="2014" name="Genome Biol. Evol.">
        <title>The genome of the myxosporean Thelohanellus kitauei shows adaptations to nutrient acquisition within its fish host.</title>
        <authorList>
            <person name="Yang Y."/>
            <person name="Xiong J."/>
            <person name="Zhou Z."/>
            <person name="Huo F."/>
            <person name="Miao W."/>
            <person name="Ran C."/>
            <person name="Liu Y."/>
            <person name="Zhang J."/>
            <person name="Feng J."/>
            <person name="Wang M."/>
            <person name="Wang M."/>
            <person name="Wang L."/>
            <person name="Yao B."/>
        </authorList>
    </citation>
    <scope>NUCLEOTIDE SEQUENCE [LARGE SCALE GENOMIC DNA]</scope>
    <source>
        <strain evidence="6">Wuqing</strain>
    </source>
</reference>
<gene>
    <name evidence="6" type="ORF">RF11_00160</name>
</gene>
<evidence type="ECO:0000256" key="1">
    <source>
        <dbReference type="ARBA" id="ARBA00022723"/>
    </source>
</evidence>
<dbReference type="Proteomes" id="UP000031668">
    <property type="component" value="Unassembled WGS sequence"/>
</dbReference>
<keyword evidence="2 4" id="KW-0863">Zinc-finger</keyword>
<accession>A0A0C2N8X2</accession>
<protein>
    <submittedName>
        <fullName evidence="6">E3 SUMO-protein ligase PIAS2</fullName>
    </submittedName>
</protein>
<dbReference type="GO" id="GO:0061665">
    <property type="term" value="F:SUMO ligase activity"/>
    <property type="evidence" value="ECO:0007669"/>
    <property type="project" value="TreeGrafter"/>
</dbReference>
<proteinExistence type="predicted"/>
<dbReference type="PANTHER" id="PTHR10782">
    <property type="entry name" value="ZINC FINGER MIZ DOMAIN-CONTAINING PROTEIN"/>
    <property type="match status" value="1"/>
</dbReference>
<dbReference type="InterPro" id="IPR013083">
    <property type="entry name" value="Znf_RING/FYVE/PHD"/>
</dbReference>
<dbReference type="PANTHER" id="PTHR10782:SF4">
    <property type="entry name" value="TONALLI, ISOFORM E"/>
    <property type="match status" value="1"/>
</dbReference>
<evidence type="ECO:0000313" key="6">
    <source>
        <dbReference type="EMBL" id="KII70377.1"/>
    </source>
</evidence>
<dbReference type="EMBL" id="JWZT01002083">
    <property type="protein sequence ID" value="KII70377.1"/>
    <property type="molecule type" value="Genomic_DNA"/>
</dbReference>
<sequence>MTDTYLTNIVEGVVIVSPTKIENDPKLSKEETGNIKFEKSFLIQNTIPSTISLSYTNNGMVYLKIGSYDSNTGQIQCKLPESLEVVINGKPLNMKVVFLRIDIVHAESRRGSMYPDKHHEDYYYSIYYGNWKAWSTKLALDFLLCQDMIEVNETKAILKKQVSGDSDVLGSDELEISTRCPISRCHIQYPVRFKSCTHVQCFDALAFVKLLHQYMCPICLKNNTGFEDLKVDKLMFEICQKSKLISEVLLNIDGTYEIIKKSISNVSKTTQSANDKTNYSNKSRDTFVFDRFKEDICYLGTG</sequence>
<evidence type="ECO:0000256" key="4">
    <source>
        <dbReference type="PROSITE-ProRule" id="PRU00452"/>
    </source>
</evidence>